<keyword evidence="5 8" id="KW-0256">Endoplasmic reticulum</keyword>
<feature type="transmembrane region" description="Helical" evidence="8">
    <location>
        <begin position="144"/>
        <end position="161"/>
    </location>
</feature>
<evidence type="ECO:0000256" key="8">
    <source>
        <dbReference type="RuleBase" id="RU363075"/>
    </source>
</evidence>
<protein>
    <recommendedName>
        <fullName evidence="8">Mannosyltransferase</fullName>
        <ecNumber evidence="8">2.4.1.-</ecNumber>
    </recommendedName>
</protein>
<keyword evidence="3" id="KW-0808">Transferase</keyword>
<evidence type="ECO:0000256" key="6">
    <source>
        <dbReference type="ARBA" id="ARBA00022989"/>
    </source>
</evidence>
<keyword evidence="9" id="KW-0732">Signal</keyword>
<organism evidence="10">
    <name type="scientific">Aplanochytrium stocchinoi</name>
    <dbReference type="NCBI Taxonomy" id="215587"/>
    <lineage>
        <taxon>Eukaryota</taxon>
        <taxon>Sar</taxon>
        <taxon>Stramenopiles</taxon>
        <taxon>Bigyra</taxon>
        <taxon>Labyrinthulomycetes</taxon>
        <taxon>Thraustochytrida</taxon>
        <taxon>Thraustochytriidae</taxon>
        <taxon>Aplanochytrium</taxon>
    </lineage>
</organism>
<keyword evidence="7 8" id="KW-0472">Membrane</keyword>
<evidence type="ECO:0000256" key="4">
    <source>
        <dbReference type="ARBA" id="ARBA00022692"/>
    </source>
</evidence>
<feature type="signal peptide" evidence="9">
    <location>
        <begin position="1"/>
        <end position="25"/>
    </location>
</feature>
<evidence type="ECO:0000313" key="10">
    <source>
        <dbReference type="EMBL" id="CAE0431526.1"/>
    </source>
</evidence>
<feature type="transmembrane region" description="Helical" evidence="8">
    <location>
        <begin position="300"/>
        <end position="318"/>
    </location>
</feature>
<evidence type="ECO:0000256" key="1">
    <source>
        <dbReference type="ARBA" id="ARBA00004477"/>
    </source>
</evidence>
<dbReference type="GO" id="GO:0005789">
    <property type="term" value="C:endoplasmic reticulum membrane"/>
    <property type="evidence" value="ECO:0007669"/>
    <property type="project" value="UniProtKB-SubCell"/>
</dbReference>
<sequence length="516" mass="59935">MAIGLSQQQRWVAISLLVFRSFFNAQVVRTYFDPDEYWQSLEVAHRLAFGYGHLTWEWQKGVELRGYTYPVAFSLYYIILGFFGVDTRWMVAYGPRTLQGIAAFIGDVFVYRLAKKHYGDLAGKCTLFVQIFSWFYFYCSVRTYSNSIEMVFTVVALFYWPSNDHNHNSTDNITKALMFAAGAVALRPSSGAFWVYAGLRHLFFHFHDNRQRFTFIFLQVFPIGLLTVILTSLIDRVCYGFWTLTIINFFKINIIEGVSEDYGVHSWHWYFTQGMPSIIGTWSPFFVYGVYRSVVVRRRVGFLFEFMIWSMLVLSITKHKEFRFAFPLLPIACCYAGLGLASLISNREKISATRFAFYQVSVFVAVISNVLASFYLSFYHQSAPLQVLDFLSADPSLSSVDFLTPCHSTPFHSHLHRPDVTMRFLDCSPLLEALRNLEGMNFSIVHGIEEEDMFFKDDFSFVKSRYLKGTARWPSHFVTKSDVTEELKDFFFENGYKLCASFFHTHESKMTVYCLL</sequence>
<feature type="transmembrane region" description="Helical" evidence="8">
    <location>
        <begin position="267"/>
        <end position="288"/>
    </location>
</feature>
<reference evidence="10" key="1">
    <citation type="submission" date="2021-01" db="EMBL/GenBank/DDBJ databases">
        <authorList>
            <person name="Corre E."/>
            <person name="Pelletier E."/>
            <person name="Niang G."/>
            <person name="Scheremetjew M."/>
            <person name="Finn R."/>
            <person name="Kale V."/>
            <person name="Holt S."/>
            <person name="Cochrane G."/>
            <person name="Meng A."/>
            <person name="Brown T."/>
            <person name="Cohen L."/>
        </authorList>
    </citation>
    <scope>NUCLEOTIDE SEQUENCE</scope>
    <source>
        <strain evidence="10">GSBS06</strain>
    </source>
</reference>
<evidence type="ECO:0000256" key="9">
    <source>
        <dbReference type="SAM" id="SignalP"/>
    </source>
</evidence>
<evidence type="ECO:0000256" key="2">
    <source>
        <dbReference type="ARBA" id="ARBA00022676"/>
    </source>
</evidence>
<dbReference type="EMBL" id="HBIN01002780">
    <property type="protein sequence ID" value="CAE0431526.1"/>
    <property type="molecule type" value="Transcribed_RNA"/>
</dbReference>
<keyword evidence="2 8" id="KW-0328">Glycosyltransferase</keyword>
<dbReference type="AlphaFoldDB" id="A0A7S3PFD9"/>
<evidence type="ECO:0000256" key="7">
    <source>
        <dbReference type="ARBA" id="ARBA00023136"/>
    </source>
</evidence>
<proteinExistence type="inferred from homology"/>
<keyword evidence="6 8" id="KW-1133">Transmembrane helix</keyword>
<dbReference type="Pfam" id="PF03901">
    <property type="entry name" value="Glyco_transf_22"/>
    <property type="match status" value="1"/>
</dbReference>
<feature type="transmembrane region" description="Helical" evidence="8">
    <location>
        <begin position="173"/>
        <end position="197"/>
    </location>
</feature>
<accession>A0A7S3PFD9</accession>
<dbReference type="EC" id="2.4.1.-" evidence="8"/>
<dbReference type="InterPro" id="IPR005599">
    <property type="entry name" value="GPI_mannosylTrfase"/>
</dbReference>
<feature type="transmembrane region" description="Helical" evidence="8">
    <location>
        <begin position="67"/>
        <end position="85"/>
    </location>
</feature>
<feature type="transmembrane region" description="Helical" evidence="8">
    <location>
        <begin position="356"/>
        <end position="378"/>
    </location>
</feature>
<feature type="chain" id="PRO_5031326032" description="Mannosyltransferase" evidence="9">
    <location>
        <begin position="26"/>
        <end position="516"/>
    </location>
</feature>
<dbReference type="PANTHER" id="PTHR22760">
    <property type="entry name" value="GLYCOSYLTRANSFERASE"/>
    <property type="match status" value="1"/>
</dbReference>
<evidence type="ECO:0000256" key="5">
    <source>
        <dbReference type="ARBA" id="ARBA00022824"/>
    </source>
</evidence>
<gene>
    <name evidence="10" type="ORF">ASTO00021_LOCUS1863</name>
</gene>
<evidence type="ECO:0000256" key="3">
    <source>
        <dbReference type="ARBA" id="ARBA00022679"/>
    </source>
</evidence>
<dbReference type="GO" id="GO:0006506">
    <property type="term" value="P:GPI anchor biosynthetic process"/>
    <property type="evidence" value="ECO:0007669"/>
    <property type="project" value="TreeGrafter"/>
</dbReference>
<feature type="transmembrane region" description="Helical" evidence="8">
    <location>
        <begin position="324"/>
        <end position="344"/>
    </location>
</feature>
<feature type="transmembrane region" description="Helical" evidence="8">
    <location>
        <begin position="212"/>
        <end position="230"/>
    </location>
</feature>
<dbReference type="GO" id="GO:0000026">
    <property type="term" value="F:alpha-1,2-mannosyltransferase activity"/>
    <property type="evidence" value="ECO:0007669"/>
    <property type="project" value="TreeGrafter"/>
</dbReference>
<name>A0A7S3PFD9_9STRA</name>
<comment type="subcellular location">
    <subcellularLocation>
        <location evidence="1 8">Endoplasmic reticulum membrane</location>
        <topology evidence="1 8">Multi-pass membrane protein</topology>
    </subcellularLocation>
</comment>
<dbReference type="PANTHER" id="PTHR22760:SF4">
    <property type="entry name" value="GPI MANNOSYLTRANSFERASE 3"/>
    <property type="match status" value="1"/>
</dbReference>
<feature type="transmembrane region" description="Helical" evidence="8">
    <location>
        <begin position="97"/>
        <end position="114"/>
    </location>
</feature>
<comment type="similarity">
    <text evidence="8">Belongs to the glycosyltransferase 22 family.</text>
</comment>
<keyword evidence="4 8" id="KW-0812">Transmembrane</keyword>